<proteinExistence type="predicted"/>
<evidence type="ECO:0000256" key="1">
    <source>
        <dbReference type="SAM" id="MobiDB-lite"/>
    </source>
</evidence>
<feature type="compositionally biased region" description="Basic and acidic residues" evidence="1">
    <location>
        <begin position="143"/>
        <end position="152"/>
    </location>
</feature>
<keyword evidence="3" id="KW-1185">Reference proteome</keyword>
<sequence>MPALEVIEQIQTPVADEGTFEARLALLMFANQTESEDPPNQKQSEDSPCQNGEDHYPSPQEGEDLLSQKETGDCPCPAENEKPLDLERESSPVHSETGGDGTSSRRRKSTPDDDGQEKKRHKSDKKESKKERKSRRKKKRANRRDTLFDYDPKMAQGPTHQDFYPSNYNTLYSLQYTPALITEPTTFDDDEDDEEFVAPPPGIPDAYDDTREARLPPEQDCEPSSPESSTPEPRTRRPRVRKLRRAPDPPLPGFLRLPLEIRDKVYREILVVEFPILVRDGWRRIYARKRPGIDTAVLCTSRQLYRETVRVLYGENTFLYRLRDAPSHRPVVNVEELSLNDAKDDDAEVLMHGFKDDDVAGRNDKIDIAKFGSYFRRLTVEAERNRYSEETQHAMAQAIQVFTTQPDGSTRACAGGVKMNIHTFTIRINPQYQPKTFTFLDFFHRTSPVMEAIRSLSSQFVKIDIVTRYLNGGQHPRVSSLKVDTRYLKLSCFASRQRTGNGRGSWRADLWRNNMLMSKRRVEGKKKSLEALDKLDNHILKACKKHVVEDIIQMSWDELGEEEYDAFTAAEGEYEELVLGTAAPETS</sequence>
<protein>
    <submittedName>
        <fullName evidence="2">Uncharacterized protein</fullName>
    </submittedName>
</protein>
<evidence type="ECO:0000313" key="2">
    <source>
        <dbReference type="EMBL" id="KAK7413467.1"/>
    </source>
</evidence>
<dbReference type="EMBL" id="JAZAVJ010000129">
    <property type="protein sequence ID" value="KAK7413467.1"/>
    <property type="molecule type" value="Genomic_DNA"/>
</dbReference>
<reference evidence="2 3" key="1">
    <citation type="journal article" date="2025" name="Microbiol. Resour. Announc.">
        <title>Draft genome sequences for Neonectria magnoliae and Neonectria punicea, canker pathogens of Liriodendron tulipifera and Acer saccharum in West Virginia.</title>
        <authorList>
            <person name="Petronek H.M."/>
            <person name="Kasson M.T."/>
            <person name="Metheny A.M."/>
            <person name="Stauder C.M."/>
            <person name="Lovett B."/>
            <person name="Lynch S.C."/>
            <person name="Garnas J.R."/>
            <person name="Kasson L.R."/>
            <person name="Stajich J.E."/>
        </authorList>
    </citation>
    <scope>NUCLEOTIDE SEQUENCE [LARGE SCALE GENOMIC DNA]</scope>
    <source>
        <strain evidence="2 3">NRRL 64653</strain>
    </source>
</reference>
<feature type="compositionally biased region" description="Acidic residues" evidence="1">
    <location>
        <begin position="186"/>
        <end position="196"/>
    </location>
</feature>
<accession>A0ABR1GXK1</accession>
<organism evidence="2 3">
    <name type="scientific">Neonectria punicea</name>
    <dbReference type="NCBI Taxonomy" id="979145"/>
    <lineage>
        <taxon>Eukaryota</taxon>
        <taxon>Fungi</taxon>
        <taxon>Dikarya</taxon>
        <taxon>Ascomycota</taxon>
        <taxon>Pezizomycotina</taxon>
        <taxon>Sordariomycetes</taxon>
        <taxon>Hypocreomycetidae</taxon>
        <taxon>Hypocreales</taxon>
        <taxon>Nectriaceae</taxon>
        <taxon>Neonectria</taxon>
    </lineage>
</organism>
<feature type="region of interest" description="Disordered" evidence="1">
    <location>
        <begin position="29"/>
        <end position="166"/>
    </location>
</feature>
<feature type="compositionally biased region" description="Basic and acidic residues" evidence="1">
    <location>
        <begin position="208"/>
        <end position="217"/>
    </location>
</feature>
<feature type="compositionally biased region" description="Basic residues" evidence="1">
    <location>
        <begin position="131"/>
        <end position="142"/>
    </location>
</feature>
<feature type="region of interest" description="Disordered" evidence="1">
    <location>
        <begin position="184"/>
        <end position="245"/>
    </location>
</feature>
<name>A0ABR1GXK1_9HYPO</name>
<feature type="compositionally biased region" description="Polar residues" evidence="1">
    <location>
        <begin position="30"/>
        <end position="50"/>
    </location>
</feature>
<gene>
    <name evidence="2" type="ORF">QQX98_007692</name>
</gene>
<evidence type="ECO:0000313" key="3">
    <source>
        <dbReference type="Proteomes" id="UP001498476"/>
    </source>
</evidence>
<feature type="compositionally biased region" description="Low complexity" evidence="1">
    <location>
        <begin position="222"/>
        <end position="232"/>
    </location>
</feature>
<dbReference type="Proteomes" id="UP001498476">
    <property type="component" value="Unassembled WGS sequence"/>
</dbReference>
<feature type="compositionally biased region" description="Basic and acidic residues" evidence="1">
    <location>
        <begin position="79"/>
        <end position="91"/>
    </location>
</feature>
<comment type="caution">
    <text evidence="2">The sequence shown here is derived from an EMBL/GenBank/DDBJ whole genome shotgun (WGS) entry which is preliminary data.</text>
</comment>